<dbReference type="EMBL" id="CP002292">
    <property type="protein sequence ID" value="ADP72468.1"/>
    <property type="molecule type" value="Genomic_DNA"/>
</dbReference>
<feature type="coiled-coil region" evidence="1">
    <location>
        <begin position="7"/>
        <end position="41"/>
    </location>
</feature>
<keyword evidence="1" id="KW-0175">Coiled coil</keyword>
<sequence>MAEPHIISGLKAKQEELRRRISDLEKRIKETRSDLATITEALRICGDTAPTSKPGNLFKPGELSRIILDALRTSDGMDANELTARVMEELALDRSNAALVKKVRDRVGVALLRYHARGYLKQGQLRNRMRVWRVA</sequence>
<evidence type="ECO:0000313" key="2">
    <source>
        <dbReference type="EMBL" id="ADP72468.1"/>
    </source>
</evidence>
<dbReference type="KEGG" id="rva:Rvan_3275"/>
<reference evidence="3" key="1">
    <citation type="journal article" date="2011" name="J. Bacteriol.">
        <title>Genome sequences of eight morphologically diverse alphaproteobacteria.</title>
        <authorList>
            <consortium name="US DOE Joint Genome Institute"/>
            <person name="Brown P.J."/>
            <person name="Kysela D.T."/>
            <person name="Buechlein A."/>
            <person name="Hemmerich C."/>
            <person name="Brun Y.V."/>
        </authorList>
    </citation>
    <scope>NUCLEOTIDE SEQUENCE [LARGE SCALE GENOMIC DNA]</scope>
    <source>
        <strain evidence="3">ATCC 17100 / ATH 3.1.1 / DSM 162 / LMG 4299</strain>
    </source>
</reference>
<evidence type="ECO:0000313" key="3">
    <source>
        <dbReference type="Proteomes" id="UP000001399"/>
    </source>
</evidence>
<name>E3I281_RHOVT</name>
<keyword evidence="3" id="KW-1185">Reference proteome</keyword>
<proteinExistence type="predicted"/>
<organism evidence="2 3">
    <name type="scientific">Rhodomicrobium vannielii (strain ATCC 17100 / DSM 162 / LMG 4299 / NCIMB 10020 / ATH 3.1.1)</name>
    <dbReference type="NCBI Taxonomy" id="648757"/>
    <lineage>
        <taxon>Bacteria</taxon>
        <taxon>Pseudomonadati</taxon>
        <taxon>Pseudomonadota</taxon>
        <taxon>Alphaproteobacteria</taxon>
        <taxon>Hyphomicrobiales</taxon>
        <taxon>Hyphomicrobiaceae</taxon>
        <taxon>Rhodomicrobium</taxon>
    </lineage>
</organism>
<dbReference type="RefSeq" id="WP_013420826.1">
    <property type="nucleotide sequence ID" value="NC_014664.1"/>
</dbReference>
<dbReference type="OrthoDB" id="6689728at2"/>
<accession>E3I281</accession>
<dbReference type="Proteomes" id="UP000001399">
    <property type="component" value="Chromosome"/>
</dbReference>
<dbReference type="eggNOG" id="ENOG5030EF1">
    <property type="taxonomic scope" value="Bacteria"/>
</dbReference>
<dbReference type="AlphaFoldDB" id="E3I281"/>
<gene>
    <name evidence="2" type="ordered locus">Rvan_3275</name>
</gene>
<dbReference type="HOGENOM" id="CLU_1884185_0_0_5"/>
<protein>
    <submittedName>
        <fullName evidence="2">Uncharacterized protein</fullName>
    </submittedName>
</protein>
<evidence type="ECO:0000256" key="1">
    <source>
        <dbReference type="SAM" id="Coils"/>
    </source>
</evidence>